<comment type="similarity">
    <text evidence="2 11">Belongs to the nuclear hormone receptor family.</text>
</comment>
<evidence type="ECO:0000256" key="10">
    <source>
        <dbReference type="ARBA" id="ARBA00023242"/>
    </source>
</evidence>
<evidence type="ECO:0000256" key="7">
    <source>
        <dbReference type="ARBA" id="ARBA00023125"/>
    </source>
</evidence>
<comment type="subcellular location">
    <subcellularLocation>
        <location evidence="1 11">Nucleus</location>
    </subcellularLocation>
</comment>
<organism evidence="14 15">
    <name type="scientific">Caenorhabditis briggsae</name>
    <dbReference type="NCBI Taxonomy" id="6238"/>
    <lineage>
        <taxon>Eukaryota</taxon>
        <taxon>Metazoa</taxon>
        <taxon>Ecdysozoa</taxon>
        <taxon>Nematoda</taxon>
        <taxon>Chromadorea</taxon>
        <taxon>Rhabditida</taxon>
        <taxon>Rhabditina</taxon>
        <taxon>Rhabditomorpha</taxon>
        <taxon>Rhabditoidea</taxon>
        <taxon>Rhabditidae</taxon>
        <taxon>Peloderinae</taxon>
        <taxon>Caenorhabditis</taxon>
    </lineage>
</organism>
<evidence type="ECO:0000256" key="5">
    <source>
        <dbReference type="ARBA" id="ARBA00022833"/>
    </source>
</evidence>
<dbReference type="Proteomes" id="UP000827892">
    <property type="component" value="Chromosome V"/>
</dbReference>
<evidence type="ECO:0000259" key="13">
    <source>
        <dbReference type="PROSITE" id="PS51843"/>
    </source>
</evidence>
<keyword evidence="5 11" id="KW-0862">Zinc</keyword>
<keyword evidence="6 11" id="KW-0805">Transcription regulation</keyword>
<dbReference type="GO" id="GO:0000978">
    <property type="term" value="F:RNA polymerase II cis-regulatory region sequence-specific DNA binding"/>
    <property type="evidence" value="ECO:0007669"/>
    <property type="project" value="InterPro"/>
</dbReference>
<feature type="domain" description="Nuclear receptor" evidence="12">
    <location>
        <begin position="8"/>
        <end position="85"/>
    </location>
</feature>
<dbReference type="Pfam" id="PF00105">
    <property type="entry name" value="zf-C4"/>
    <property type="match status" value="1"/>
</dbReference>
<dbReference type="Pfam" id="PF00104">
    <property type="entry name" value="Hormone_recep"/>
    <property type="match status" value="1"/>
</dbReference>
<protein>
    <submittedName>
        <fullName evidence="14">Uncharacterized protein</fullName>
    </submittedName>
</protein>
<sequence>MPAPLYLSGPCEVCAQPAHGRHFGVMSCRACGAFFRRSANQNFKARDKTCEKGDCEIFKDGKFQCKVCRLKKCYQVGMDSGKFQSDRDLISNSNNYLARGKVSPPQSLASFVGRPEFILCCEPDKMSYVKTMIDVSDLIYKASSYLQEDPILIPYKYENSLEKMTLAMEDMKIRRANKPVQFVKTIGKAESLIFFETNFIAAAQWFSGFPEFTSLDMDVKLEILKSSWLLWLRLEKLAETADYHRRHVLGSDVFMCSEGACLNVETFELDLKWCTNYSVEQLRNFLIPVIEDHWRQSVAILTELDPSNIELNFMLIQLCLHEAGKKFQGKILDATDKLMQIQANNLHDYYTKKLKLPNYSSRLTKLMKVNQAIAADARKRKEKAYLAEIFNLFTVEYSHPEMFEIA</sequence>
<evidence type="ECO:0000256" key="9">
    <source>
        <dbReference type="ARBA" id="ARBA00023170"/>
    </source>
</evidence>
<evidence type="ECO:0000256" key="6">
    <source>
        <dbReference type="ARBA" id="ARBA00023015"/>
    </source>
</evidence>
<gene>
    <name evidence="14" type="ORF">L3Y34_006916</name>
</gene>
<keyword evidence="8 11" id="KW-0804">Transcription</keyword>
<evidence type="ECO:0000256" key="3">
    <source>
        <dbReference type="ARBA" id="ARBA00022723"/>
    </source>
</evidence>
<dbReference type="InterPro" id="IPR000536">
    <property type="entry name" value="Nucl_hrmn_rcpt_lig-bd"/>
</dbReference>
<evidence type="ECO:0000256" key="8">
    <source>
        <dbReference type="ARBA" id="ARBA00023163"/>
    </source>
</evidence>
<evidence type="ECO:0000256" key="4">
    <source>
        <dbReference type="ARBA" id="ARBA00022771"/>
    </source>
</evidence>
<dbReference type="Gene3D" id="1.10.565.10">
    <property type="entry name" value="Retinoid X Receptor"/>
    <property type="match status" value="1"/>
</dbReference>
<dbReference type="SUPFAM" id="SSF48508">
    <property type="entry name" value="Nuclear receptor ligand-binding domain"/>
    <property type="match status" value="1"/>
</dbReference>
<keyword evidence="3 11" id="KW-0479">Metal-binding</keyword>
<keyword evidence="7 11" id="KW-0238">DNA-binding</keyword>
<dbReference type="PROSITE" id="PS51030">
    <property type="entry name" value="NUCLEAR_REC_DBD_2"/>
    <property type="match status" value="1"/>
</dbReference>
<dbReference type="PROSITE" id="PS51843">
    <property type="entry name" value="NR_LBD"/>
    <property type="match status" value="1"/>
</dbReference>
<keyword evidence="4 11" id="KW-0863">Zinc-finger</keyword>
<dbReference type="SMART" id="SM00399">
    <property type="entry name" value="ZnF_C4"/>
    <property type="match status" value="1"/>
</dbReference>
<proteinExistence type="inferred from homology"/>
<evidence type="ECO:0000313" key="15">
    <source>
        <dbReference type="Proteomes" id="UP000827892"/>
    </source>
</evidence>
<keyword evidence="9 11" id="KW-0675">Receptor</keyword>
<evidence type="ECO:0000256" key="2">
    <source>
        <dbReference type="ARBA" id="ARBA00005993"/>
    </source>
</evidence>
<dbReference type="InterPro" id="IPR051152">
    <property type="entry name" value="C.elegans_Orphan_NR"/>
</dbReference>
<keyword evidence="10 11" id="KW-0539">Nucleus</keyword>
<reference evidence="14 15" key="1">
    <citation type="submission" date="2022-02" db="EMBL/GenBank/DDBJ databases">
        <title>Chromosome-level reference genomes for two strains of Caenorhabditis briggsae: an improved platform for comparative genomics.</title>
        <authorList>
            <person name="Stevens L."/>
            <person name="Andersen E.C."/>
        </authorList>
    </citation>
    <scope>NUCLEOTIDE SEQUENCE [LARGE SCALE GENOMIC DNA]</scope>
    <source>
        <strain evidence="14">QX1410_ONT</strain>
        <tissue evidence="14">Whole-organism</tissue>
    </source>
</reference>
<feature type="domain" description="NR LBD" evidence="13">
    <location>
        <begin position="131"/>
        <end position="406"/>
    </location>
</feature>
<dbReference type="InterPro" id="IPR035500">
    <property type="entry name" value="NHR-like_dom_sf"/>
</dbReference>
<dbReference type="GO" id="GO:0008270">
    <property type="term" value="F:zinc ion binding"/>
    <property type="evidence" value="ECO:0007669"/>
    <property type="project" value="UniProtKB-KW"/>
</dbReference>
<evidence type="ECO:0000256" key="1">
    <source>
        <dbReference type="ARBA" id="ARBA00004123"/>
    </source>
</evidence>
<evidence type="ECO:0000313" key="14">
    <source>
        <dbReference type="EMBL" id="ULT87421.1"/>
    </source>
</evidence>
<name>A0AAE9CZF9_CAEBR</name>
<dbReference type="PROSITE" id="PS00031">
    <property type="entry name" value="NUCLEAR_REC_DBD_1"/>
    <property type="match status" value="1"/>
</dbReference>
<accession>A0AAE9CZF9</accession>
<dbReference type="CDD" id="cd06960">
    <property type="entry name" value="NR_DBD_HNF4A"/>
    <property type="match status" value="1"/>
</dbReference>
<dbReference type="PANTHER" id="PTHR45680:SF9">
    <property type="entry name" value="NUCLEAR HORMONE RECEPTOR FAMILY-RELATED"/>
    <property type="match status" value="1"/>
</dbReference>
<evidence type="ECO:0000259" key="12">
    <source>
        <dbReference type="PROSITE" id="PS51030"/>
    </source>
</evidence>
<evidence type="ECO:0000256" key="11">
    <source>
        <dbReference type="RuleBase" id="RU004334"/>
    </source>
</evidence>
<dbReference type="InterPro" id="IPR001628">
    <property type="entry name" value="Znf_hrmn_rcpt"/>
</dbReference>
<dbReference type="Gene3D" id="3.30.50.10">
    <property type="entry name" value="Erythroid Transcription Factor GATA-1, subunit A"/>
    <property type="match status" value="1"/>
</dbReference>
<dbReference type="EMBL" id="CP090895">
    <property type="protein sequence ID" value="ULT87421.1"/>
    <property type="molecule type" value="Genomic_DNA"/>
</dbReference>
<dbReference type="InterPro" id="IPR049636">
    <property type="entry name" value="HNF4-like_DBD"/>
</dbReference>
<dbReference type="SMART" id="SM00430">
    <property type="entry name" value="HOLI"/>
    <property type="match status" value="1"/>
</dbReference>
<dbReference type="PRINTS" id="PR00047">
    <property type="entry name" value="STROIDFINGER"/>
</dbReference>
<dbReference type="AlphaFoldDB" id="A0AAE9CZF9"/>
<dbReference type="PANTHER" id="PTHR45680">
    <property type="entry name" value="NUCLEAR HORMONE RECEPTOR FAMILY"/>
    <property type="match status" value="1"/>
</dbReference>
<dbReference type="InterPro" id="IPR013088">
    <property type="entry name" value="Znf_NHR/GATA"/>
</dbReference>
<dbReference type="GO" id="GO:0003700">
    <property type="term" value="F:DNA-binding transcription factor activity"/>
    <property type="evidence" value="ECO:0007669"/>
    <property type="project" value="InterPro"/>
</dbReference>
<dbReference type="SUPFAM" id="SSF57716">
    <property type="entry name" value="Glucocorticoid receptor-like (DNA-binding domain)"/>
    <property type="match status" value="1"/>
</dbReference>
<dbReference type="GO" id="GO:0005634">
    <property type="term" value="C:nucleus"/>
    <property type="evidence" value="ECO:0007669"/>
    <property type="project" value="UniProtKB-SubCell"/>
</dbReference>